<evidence type="ECO:0000313" key="7">
    <source>
        <dbReference type="Proteomes" id="UP000011863"/>
    </source>
</evidence>
<evidence type="ECO:0000256" key="1">
    <source>
        <dbReference type="ARBA" id="ARBA00023015"/>
    </source>
</evidence>
<gene>
    <name evidence="6" type="ORF">YM304_22270</name>
</gene>
<protein>
    <submittedName>
        <fullName evidence="6">Putative TetR family transcriptional regulator</fullName>
    </submittedName>
</protein>
<dbReference type="PANTHER" id="PTHR30055">
    <property type="entry name" value="HTH-TYPE TRANSCRIPTIONAL REGULATOR RUTR"/>
    <property type="match status" value="1"/>
</dbReference>
<proteinExistence type="predicted"/>
<sequence length="199" mass="21578">MTAGPTTRERILGVSVDLFGARGVDSVSLDEIAREVGVRKQTVLYWFASKDVLVDAVLEAVAAELFIVIDAAVRAAPDDPLERIDAVVRAVFRPAVRRPALLGIVREMSRLDDAHAGRLREHIQPLIDRAVAYLGSEMRAGRLRRGDPGLVAALGYATITGIATEPEALRAVGWHADAAGLRRLRDELRSFLRAALAPV</sequence>
<dbReference type="GO" id="GO:0000976">
    <property type="term" value="F:transcription cis-regulatory region binding"/>
    <property type="evidence" value="ECO:0007669"/>
    <property type="project" value="TreeGrafter"/>
</dbReference>
<keyword evidence="2 4" id="KW-0238">DNA-binding</keyword>
<dbReference type="Pfam" id="PF00440">
    <property type="entry name" value="TetR_N"/>
    <property type="match status" value="1"/>
</dbReference>
<keyword evidence="3" id="KW-0804">Transcription</keyword>
<dbReference type="Proteomes" id="UP000011863">
    <property type="component" value="Chromosome"/>
</dbReference>
<evidence type="ECO:0000256" key="3">
    <source>
        <dbReference type="ARBA" id="ARBA00023163"/>
    </source>
</evidence>
<organism evidence="6 7">
    <name type="scientific">Ilumatobacter coccineus (strain NBRC 103263 / KCTC 29153 / YM16-304)</name>
    <dbReference type="NCBI Taxonomy" id="1313172"/>
    <lineage>
        <taxon>Bacteria</taxon>
        <taxon>Bacillati</taxon>
        <taxon>Actinomycetota</taxon>
        <taxon>Acidimicrobiia</taxon>
        <taxon>Acidimicrobiales</taxon>
        <taxon>Ilumatobacteraceae</taxon>
        <taxon>Ilumatobacter</taxon>
    </lineage>
</organism>
<dbReference type="PRINTS" id="PR00455">
    <property type="entry name" value="HTHTETR"/>
</dbReference>
<feature type="DNA-binding region" description="H-T-H motif" evidence="4">
    <location>
        <begin position="28"/>
        <end position="47"/>
    </location>
</feature>
<evidence type="ECO:0000313" key="6">
    <source>
        <dbReference type="EMBL" id="BAN02541.1"/>
    </source>
</evidence>
<keyword evidence="1" id="KW-0805">Transcription regulation</keyword>
<dbReference type="PROSITE" id="PS50977">
    <property type="entry name" value="HTH_TETR_2"/>
    <property type="match status" value="1"/>
</dbReference>
<name>A0A6C7E7T4_ILUCY</name>
<evidence type="ECO:0000256" key="2">
    <source>
        <dbReference type="ARBA" id="ARBA00023125"/>
    </source>
</evidence>
<dbReference type="Gene3D" id="1.10.10.60">
    <property type="entry name" value="Homeodomain-like"/>
    <property type="match status" value="1"/>
</dbReference>
<evidence type="ECO:0000259" key="5">
    <source>
        <dbReference type="PROSITE" id="PS50977"/>
    </source>
</evidence>
<dbReference type="InterPro" id="IPR009057">
    <property type="entry name" value="Homeodomain-like_sf"/>
</dbReference>
<dbReference type="Gene3D" id="1.10.357.10">
    <property type="entry name" value="Tetracycline Repressor, domain 2"/>
    <property type="match status" value="1"/>
</dbReference>
<dbReference type="GO" id="GO:0003700">
    <property type="term" value="F:DNA-binding transcription factor activity"/>
    <property type="evidence" value="ECO:0007669"/>
    <property type="project" value="TreeGrafter"/>
</dbReference>
<accession>A0A6C7E7T4</accession>
<dbReference type="SUPFAM" id="SSF46689">
    <property type="entry name" value="Homeodomain-like"/>
    <property type="match status" value="1"/>
</dbReference>
<dbReference type="InterPro" id="IPR036271">
    <property type="entry name" value="Tet_transcr_reg_TetR-rel_C_sf"/>
</dbReference>
<reference evidence="6 7" key="1">
    <citation type="journal article" date="2013" name="Int. J. Syst. Evol. Microbiol.">
        <title>Ilumatobacter nonamiense sp. nov. and Ilumatobacter coccineum sp. nov., isolated from seashore sand.</title>
        <authorList>
            <person name="Matsumoto A."/>
            <person name="Kasai H."/>
            <person name="Matsuo Y."/>
            <person name="Shizuri Y."/>
            <person name="Ichikawa N."/>
            <person name="Fujita N."/>
            <person name="Omura S."/>
            <person name="Takahashi Y."/>
        </authorList>
    </citation>
    <scope>NUCLEOTIDE SEQUENCE [LARGE SCALE GENOMIC DNA]</scope>
    <source>
        <strain evidence="7">NBRC 103263 / KCTC 29153 / YM16-304</strain>
    </source>
</reference>
<dbReference type="PANTHER" id="PTHR30055:SF234">
    <property type="entry name" value="HTH-TYPE TRANSCRIPTIONAL REGULATOR BETI"/>
    <property type="match status" value="1"/>
</dbReference>
<dbReference type="InterPro" id="IPR050109">
    <property type="entry name" value="HTH-type_TetR-like_transc_reg"/>
</dbReference>
<feature type="domain" description="HTH tetR-type" evidence="5">
    <location>
        <begin position="5"/>
        <end position="65"/>
    </location>
</feature>
<dbReference type="EMBL" id="AP012057">
    <property type="protein sequence ID" value="BAN02541.1"/>
    <property type="molecule type" value="Genomic_DNA"/>
</dbReference>
<dbReference type="SUPFAM" id="SSF48498">
    <property type="entry name" value="Tetracyclin repressor-like, C-terminal domain"/>
    <property type="match status" value="1"/>
</dbReference>
<dbReference type="InterPro" id="IPR001647">
    <property type="entry name" value="HTH_TetR"/>
</dbReference>
<evidence type="ECO:0000256" key="4">
    <source>
        <dbReference type="PROSITE-ProRule" id="PRU00335"/>
    </source>
</evidence>
<dbReference type="KEGG" id="aym:YM304_22270"/>
<dbReference type="AlphaFoldDB" id="A0A6C7E7T4"/>
<keyword evidence="7" id="KW-1185">Reference proteome</keyword>
<dbReference type="RefSeq" id="WP_015441788.1">
    <property type="nucleotide sequence ID" value="NC_020520.1"/>
</dbReference>